<dbReference type="Pfam" id="PF08541">
    <property type="entry name" value="ACP_syn_III_C"/>
    <property type="match status" value="1"/>
</dbReference>
<dbReference type="InterPro" id="IPR013747">
    <property type="entry name" value="ACP_syn_III_C"/>
</dbReference>
<dbReference type="GO" id="GO:0044550">
    <property type="term" value="P:secondary metabolite biosynthetic process"/>
    <property type="evidence" value="ECO:0007669"/>
    <property type="project" value="TreeGrafter"/>
</dbReference>
<reference evidence="6" key="1">
    <citation type="submission" date="2016-10" db="EMBL/GenBank/DDBJ databases">
        <authorList>
            <person name="Varghese N."/>
            <person name="Submissions S."/>
        </authorList>
    </citation>
    <scope>NUCLEOTIDE SEQUENCE [LARGE SCALE GENOMIC DNA]</scope>
    <source>
        <strain evidence="6">DSM 44675</strain>
    </source>
</reference>
<dbReference type="OrthoDB" id="9788274at2"/>
<dbReference type="GO" id="GO:0006633">
    <property type="term" value="P:fatty acid biosynthetic process"/>
    <property type="evidence" value="ECO:0007669"/>
    <property type="project" value="InterPro"/>
</dbReference>
<evidence type="ECO:0000256" key="1">
    <source>
        <dbReference type="ARBA" id="ARBA00022679"/>
    </source>
</evidence>
<dbReference type="InterPro" id="IPR016039">
    <property type="entry name" value="Thiolase-like"/>
</dbReference>
<keyword evidence="2" id="KW-0012">Acyltransferase</keyword>
<keyword evidence="1" id="KW-0808">Transferase</keyword>
<evidence type="ECO:0000259" key="4">
    <source>
        <dbReference type="Pfam" id="PF08545"/>
    </source>
</evidence>
<dbReference type="EMBL" id="FOAW01000033">
    <property type="protein sequence ID" value="SEM34204.1"/>
    <property type="molecule type" value="Genomic_DNA"/>
</dbReference>
<dbReference type="GO" id="GO:0004315">
    <property type="term" value="F:3-oxoacyl-[acyl-carrier-protein] synthase activity"/>
    <property type="evidence" value="ECO:0007669"/>
    <property type="project" value="InterPro"/>
</dbReference>
<protein>
    <submittedName>
        <fullName evidence="5">3-oxoacyl-[acyl-carrier-protein] synthase-3</fullName>
    </submittedName>
</protein>
<dbReference type="AlphaFoldDB" id="A0A1H7XKQ6"/>
<evidence type="ECO:0000259" key="3">
    <source>
        <dbReference type="Pfam" id="PF08541"/>
    </source>
</evidence>
<feature type="domain" description="Beta-ketoacyl-[acyl-carrier-protein] synthase III C-terminal" evidence="3">
    <location>
        <begin position="257"/>
        <end position="338"/>
    </location>
</feature>
<dbReference type="Gene3D" id="3.40.47.10">
    <property type="match status" value="2"/>
</dbReference>
<dbReference type="PANTHER" id="PTHR34069">
    <property type="entry name" value="3-OXOACYL-[ACYL-CARRIER-PROTEIN] SYNTHASE 3"/>
    <property type="match status" value="1"/>
</dbReference>
<evidence type="ECO:0000256" key="2">
    <source>
        <dbReference type="ARBA" id="ARBA00023315"/>
    </source>
</evidence>
<sequence>MTKSRFESIGAYLPSAVLSTKDLLAKLAVPPSFDLEAITGVVDRRVYDSSADNYEDSFTLACNAARDALSRSSYEAGDLDVIISTSISRSKDRDFMYLEPSFASMLGKELGTEGAIHFDLSNACAGMLSGVYVLDRMIRSGAVRNGMVVSGEHITPISETAVREISEKYDLQFASLSVGDSGAAVIMDRSVDDADKIDYIELMTASEYSDLCMGMPSDQSPGIALYTDNRKMHNESRFLLWTNAQREFLAARGQTFADEEFDFVIHHQFGASAVVYMNALGEKEFGTPMPPALNVVEKYGNTSSTSHFIVLHDHLKDKAVPKGSKILMVPAASGIVTGYVSATITSLEV</sequence>
<proteinExistence type="predicted"/>
<feature type="domain" description="Beta-ketoacyl-[acyl-carrier-protein] synthase III N-terminal" evidence="4">
    <location>
        <begin position="118"/>
        <end position="197"/>
    </location>
</feature>
<dbReference type="PANTHER" id="PTHR34069:SF3">
    <property type="entry name" value="ACYL-COA:ACYL-COA ALKYLTRANSFERASE"/>
    <property type="match status" value="1"/>
</dbReference>
<evidence type="ECO:0000313" key="5">
    <source>
        <dbReference type="EMBL" id="SEM34204.1"/>
    </source>
</evidence>
<name>A0A1H7XKQ6_9NOCA</name>
<evidence type="ECO:0000313" key="6">
    <source>
        <dbReference type="Proteomes" id="UP000198677"/>
    </source>
</evidence>
<dbReference type="Proteomes" id="UP000198677">
    <property type="component" value="Unassembled WGS sequence"/>
</dbReference>
<keyword evidence="6" id="KW-1185">Reference proteome</keyword>
<gene>
    <name evidence="5" type="ORF">SAMN05444583_13312</name>
</gene>
<dbReference type="RefSeq" id="WP_072753689.1">
    <property type="nucleotide sequence ID" value="NZ_FOAW01000033.1"/>
</dbReference>
<dbReference type="InterPro" id="IPR013751">
    <property type="entry name" value="ACP_syn_III_N"/>
</dbReference>
<organism evidence="5 6">
    <name type="scientific">Rhodococcus maanshanensis</name>
    <dbReference type="NCBI Taxonomy" id="183556"/>
    <lineage>
        <taxon>Bacteria</taxon>
        <taxon>Bacillati</taxon>
        <taxon>Actinomycetota</taxon>
        <taxon>Actinomycetes</taxon>
        <taxon>Mycobacteriales</taxon>
        <taxon>Nocardiaceae</taxon>
        <taxon>Rhodococcus</taxon>
    </lineage>
</organism>
<dbReference type="SUPFAM" id="SSF53901">
    <property type="entry name" value="Thiolase-like"/>
    <property type="match status" value="2"/>
</dbReference>
<dbReference type="Pfam" id="PF08545">
    <property type="entry name" value="ACP_syn_III"/>
    <property type="match status" value="1"/>
</dbReference>
<accession>A0A1H7XKQ6</accession>